<sequence>MGMEMFRLADPARPGTTHGRVTDISSAHSDHMGTSTTGRAIGVTHRRVTPDHTTQNADQAAVDSPSTPVTASRLCSVPSVAIWS</sequence>
<comment type="caution">
    <text evidence="2">The sequence shown here is derived from an EMBL/GenBank/DDBJ whole genome shotgun (WGS) entry which is preliminary data.</text>
</comment>
<protein>
    <submittedName>
        <fullName evidence="2">Uncharacterized protein</fullName>
    </submittedName>
</protein>
<organism evidence="2 3">
    <name type="scientific">Krasilnikovia cinnamomea</name>
    <dbReference type="NCBI Taxonomy" id="349313"/>
    <lineage>
        <taxon>Bacteria</taxon>
        <taxon>Bacillati</taxon>
        <taxon>Actinomycetota</taxon>
        <taxon>Actinomycetes</taxon>
        <taxon>Micromonosporales</taxon>
        <taxon>Micromonosporaceae</taxon>
        <taxon>Krasilnikovia</taxon>
    </lineage>
</organism>
<feature type="compositionally biased region" description="Polar residues" evidence="1">
    <location>
        <begin position="51"/>
        <end position="70"/>
    </location>
</feature>
<feature type="region of interest" description="Disordered" evidence="1">
    <location>
        <begin position="1"/>
        <end position="71"/>
    </location>
</feature>
<evidence type="ECO:0000313" key="3">
    <source>
        <dbReference type="Proteomes" id="UP000292564"/>
    </source>
</evidence>
<dbReference type="Proteomes" id="UP000292564">
    <property type="component" value="Unassembled WGS sequence"/>
</dbReference>
<keyword evidence="3" id="KW-1185">Reference proteome</keyword>
<proteinExistence type="predicted"/>
<evidence type="ECO:0000256" key="1">
    <source>
        <dbReference type="SAM" id="MobiDB-lite"/>
    </source>
</evidence>
<feature type="compositionally biased region" description="Polar residues" evidence="1">
    <location>
        <begin position="23"/>
        <end position="38"/>
    </location>
</feature>
<dbReference type="AlphaFoldDB" id="A0A4Q7ZEL8"/>
<name>A0A4Q7ZEL8_9ACTN</name>
<evidence type="ECO:0000313" key="2">
    <source>
        <dbReference type="EMBL" id="RZU49118.1"/>
    </source>
</evidence>
<reference evidence="2 3" key="1">
    <citation type="submission" date="2019-02" db="EMBL/GenBank/DDBJ databases">
        <title>Sequencing the genomes of 1000 actinobacteria strains.</title>
        <authorList>
            <person name="Klenk H.-P."/>
        </authorList>
    </citation>
    <scope>NUCLEOTIDE SEQUENCE [LARGE SCALE GENOMIC DNA]</scope>
    <source>
        <strain evidence="2 3">DSM 45162</strain>
    </source>
</reference>
<gene>
    <name evidence="2" type="ORF">EV385_0853</name>
</gene>
<accession>A0A4Q7ZEL8</accession>
<dbReference type="EMBL" id="SHKY01000001">
    <property type="protein sequence ID" value="RZU49118.1"/>
    <property type="molecule type" value="Genomic_DNA"/>
</dbReference>